<gene>
    <name evidence="1" type="ORF">BA724_16660</name>
</gene>
<keyword evidence="2" id="KW-1185">Reference proteome</keyword>
<dbReference type="EMBL" id="MAMP01000007">
    <property type="protein sequence ID" value="OES45997.1"/>
    <property type="molecule type" value="Genomic_DNA"/>
</dbReference>
<comment type="caution">
    <text evidence="1">The sequence shown here is derived from an EMBL/GenBank/DDBJ whole genome shotgun (WGS) entry which is preliminary data.</text>
</comment>
<dbReference type="AlphaFoldDB" id="A0A1E7DSD6"/>
<accession>A0A1E7DSD6</accession>
<dbReference type="PANTHER" id="PTHR38449:SF1">
    <property type="entry name" value="REGULATORY PROTEIN SSL2874-RELATED"/>
    <property type="match status" value="1"/>
</dbReference>
<name>A0A1E7DSD6_9BACI</name>
<dbReference type="Pfam" id="PF04025">
    <property type="entry name" value="RemA-like"/>
    <property type="match status" value="1"/>
</dbReference>
<dbReference type="Proteomes" id="UP000095658">
    <property type="component" value="Unassembled WGS sequence"/>
</dbReference>
<evidence type="ECO:0000313" key="2">
    <source>
        <dbReference type="Proteomes" id="UP000095658"/>
    </source>
</evidence>
<protein>
    <submittedName>
        <fullName evidence="1">Uncharacterized protein</fullName>
    </submittedName>
</protein>
<evidence type="ECO:0000313" key="1">
    <source>
        <dbReference type="EMBL" id="OES45997.1"/>
    </source>
</evidence>
<reference evidence="1 2" key="1">
    <citation type="submission" date="2016-06" db="EMBL/GenBank/DDBJ databases">
        <title>Domibacillus iocasae genome sequencing.</title>
        <authorList>
            <person name="Verma A."/>
            <person name="Pal Y."/>
            <person name="Ojha A.K."/>
            <person name="Krishnamurthi S."/>
        </authorList>
    </citation>
    <scope>NUCLEOTIDE SEQUENCE [LARGE SCALE GENOMIC DNA]</scope>
    <source>
        <strain evidence="1 2">DSM 29979</strain>
    </source>
</reference>
<organism evidence="1 2">
    <name type="scientific">Domibacillus iocasae</name>
    <dbReference type="NCBI Taxonomy" id="1714016"/>
    <lineage>
        <taxon>Bacteria</taxon>
        <taxon>Bacillati</taxon>
        <taxon>Bacillota</taxon>
        <taxon>Bacilli</taxon>
        <taxon>Bacillales</taxon>
        <taxon>Bacillaceae</taxon>
        <taxon>Domibacillus</taxon>
    </lineage>
</organism>
<dbReference type="STRING" id="1714016.BA724_16660"/>
<dbReference type="PANTHER" id="PTHR38449">
    <property type="entry name" value="REGULATORY PROTEIN TM_1690-RELATED"/>
    <property type="match status" value="1"/>
</dbReference>
<dbReference type="InterPro" id="IPR007169">
    <property type="entry name" value="RemA-like"/>
</dbReference>
<proteinExistence type="predicted"/>
<dbReference type="RefSeq" id="WP_069937374.1">
    <property type="nucleotide sequence ID" value="NZ_MAMP01000007.1"/>
</dbReference>
<sequence length="78" mass="8986">MGYENFIPKNMINSINVPKSRPMMKFIKEMRMNDKNKIIDASKGETTNSFIMLDGGFLILSHLQTGTIAKRIMEEEVF</sequence>